<dbReference type="RefSeq" id="XP_012769160.1">
    <property type="nucleotide sequence ID" value="XM_012913706.1"/>
</dbReference>
<keyword evidence="3" id="KW-0813">Transport</keyword>
<feature type="domain" description="ABC transmembrane type-1" evidence="12">
    <location>
        <begin position="854"/>
        <end position="1152"/>
    </location>
</feature>
<evidence type="ECO:0000256" key="6">
    <source>
        <dbReference type="ARBA" id="ARBA00022840"/>
    </source>
</evidence>
<keyword evidence="7 10" id="KW-1133">Transmembrane helix</keyword>
<dbReference type="Gene3D" id="1.20.1560.10">
    <property type="entry name" value="ABC transporter type 1, transmembrane domain"/>
    <property type="match status" value="2"/>
</dbReference>
<dbReference type="SUPFAM" id="SSF90123">
    <property type="entry name" value="ABC transporter transmembrane region"/>
    <property type="match status" value="2"/>
</dbReference>
<evidence type="ECO:0000256" key="1">
    <source>
        <dbReference type="ARBA" id="ARBA00004141"/>
    </source>
</evidence>
<dbReference type="GeneID" id="24565515"/>
<name>A0A061DCY4_BABBI</name>
<dbReference type="Pfam" id="PF00664">
    <property type="entry name" value="ABC_membrane"/>
    <property type="match status" value="1"/>
</dbReference>
<dbReference type="PROSITE" id="PS50929">
    <property type="entry name" value="ABC_TM1F"/>
    <property type="match status" value="1"/>
</dbReference>
<feature type="transmembrane region" description="Helical" evidence="10">
    <location>
        <begin position="169"/>
        <end position="188"/>
    </location>
</feature>
<dbReference type="PROSITE" id="PS00211">
    <property type="entry name" value="ABC_TRANSPORTER_1"/>
    <property type="match status" value="1"/>
</dbReference>
<dbReference type="GO" id="GO:0140359">
    <property type="term" value="F:ABC-type transporter activity"/>
    <property type="evidence" value="ECO:0007669"/>
    <property type="project" value="InterPro"/>
</dbReference>
<feature type="transmembrane region" description="Helical" evidence="10">
    <location>
        <begin position="992"/>
        <end position="1021"/>
    </location>
</feature>
<dbReference type="InterPro" id="IPR003439">
    <property type="entry name" value="ABC_transporter-like_ATP-bd"/>
</dbReference>
<feature type="transmembrane region" description="Helical" evidence="10">
    <location>
        <begin position="315"/>
        <end position="338"/>
    </location>
</feature>
<comment type="subcellular location">
    <subcellularLocation>
        <location evidence="1">Membrane</location>
        <topology evidence="1">Multi-pass membrane protein</topology>
    </subcellularLocation>
</comment>
<evidence type="ECO:0000259" key="11">
    <source>
        <dbReference type="PROSITE" id="PS50893"/>
    </source>
</evidence>
<comment type="similarity">
    <text evidence="2">Belongs to the ABC transporter superfamily. ABCC family. Conjugate transporter (TC 3.A.1.208) subfamily.</text>
</comment>
<dbReference type="SUPFAM" id="SSF52540">
    <property type="entry name" value="P-loop containing nucleoside triphosphate hydrolases"/>
    <property type="match status" value="2"/>
</dbReference>
<evidence type="ECO:0000313" key="14">
    <source>
        <dbReference type="Proteomes" id="UP000033188"/>
    </source>
</evidence>
<dbReference type="InterPro" id="IPR050173">
    <property type="entry name" value="ABC_transporter_C-like"/>
</dbReference>
<keyword evidence="6 13" id="KW-0067">ATP-binding</keyword>
<evidence type="ECO:0000259" key="12">
    <source>
        <dbReference type="PROSITE" id="PS50929"/>
    </source>
</evidence>
<feature type="compositionally biased region" description="Low complexity" evidence="9">
    <location>
        <begin position="1475"/>
        <end position="1484"/>
    </location>
</feature>
<feature type="transmembrane region" description="Helical" evidence="10">
    <location>
        <begin position="398"/>
        <end position="418"/>
    </location>
</feature>
<dbReference type="InterPro" id="IPR036640">
    <property type="entry name" value="ABC1_TM_sf"/>
</dbReference>
<evidence type="ECO:0000256" key="3">
    <source>
        <dbReference type="ARBA" id="ARBA00022448"/>
    </source>
</evidence>
<evidence type="ECO:0000256" key="7">
    <source>
        <dbReference type="ARBA" id="ARBA00022989"/>
    </source>
</evidence>
<protein>
    <submittedName>
        <fullName evidence="13">ATP-BINDING CASSETTE TRANSPORTER, putative</fullName>
    </submittedName>
</protein>
<dbReference type="Pfam" id="PF00005">
    <property type="entry name" value="ABC_tran"/>
    <property type="match status" value="2"/>
</dbReference>
<feature type="region of interest" description="Disordered" evidence="9">
    <location>
        <begin position="1465"/>
        <end position="1484"/>
    </location>
</feature>
<dbReference type="KEGG" id="bbig:BBBOND_0308770"/>
<dbReference type="SMART" id="SM00382">
    <property type="entry name" value="AAA"/>
    <property type="match status" value="2"/>
</dbReference>
<organism evidence="13 14">
    <name type="scientific">Babesia bigemina</name>
    <dbReference type="NCBI Taxonomy" id="5866"/>
    <lineage>
        <taxon>Eukaryota</taxon>
        <taxon>Sar</taxon>
        <taxon>Alveolata</taxon>
        <taxon>Apicomplexa</taxon>
        <taxon>Aconoidasida</taxon>
        <taxon>Piroplasmida</taxon>
        <taxon>Babesiidae</taxon>
        <taxon>Babesia</taxon>
    </lineage>
</organism>
<evidence type="ECO:0000256" key="10">
    <source>
        <dbReference type="SAM" id="Phobius"/>
    </source>
</evidence>
<dbReference type="Gene3D" id="3.40.50.300">
    <property type="entry name" value="P-loop containing nucleotide triphosphate hydrolases"/>
    <property type="match status" value="2"/>
</dbReference>
<dbReference type="Proteomes" id="UP000033188">
    <property type="component" value="Chromosome 3"/>
</dbReference>
<evidence type="ECO:0000256" key="8">
    <source>
        <dbReference type="ARBA" id="ARBA00023136"/>
    </source>
</evidence>
<reference evidence="14" key="1">
    <citation type="journal article" date="2014" name="Nucleic Acids Res.">
        <title>The evolutionary dynamics of variant antigen genes in Babesia reveal a history of genomic innovation underlying host-parasite interaction.</title>
        <authorList>
            <person name="Jackson A.P."/>
            <person name="Otto T.D."/>
            <person name="Darby A."/>
            <person name="Ramaprasad A."/>
            <person name="Xia D."/>
            <person name="Echaide I.E."/>
            <person name="Farber M."/>
            <person name="Gahlot S."/>
            <person name="Gamble J."/>
            <person name="Gupta D."/>
            <person name="Gupta Y."/>
            <person name="Jackson L."/>
            <person name="Malandrin L."/>
            <person name="Malas T.B."/>
            <person name="Moussa E."/>
            <person name="Nair M."/>
            <person name="Reid A.J."/>
            <person name="Sanders M."/>
            <person name="Sharma J."/>
            <person name="Tracey A."/>
            <person name="Quail M.A."/>
            <person name="Weir W."/>
            <person name="Wastling J.M."/>
            <person name="Hall N."/>
            <person name="Willadsen P."/>
            <person name="Lingelbach K."/>
            <person name="Shiels B."/>
            <person name="Tait A."/>
            <person name="Berriman M."/>
            <person name="Allred D.R."/>
            <person name="Pain A."/>
        </authorList>
    </citation>
    <scope>NUCLEOTIDE SEQUENCE [LARGE SCALE GENOMIC DNA]</scope>
    <source>
        <strain evidence="14">Bond</strain>
    </source>
</reference>
<dbReference type="InterPro" id="IPR011527">
    <property type="entry name" value="ABC1_TM_dom"/>
</dbReference>
<evidence type="ECO:0000256" key="9">
    <source>
        <dbReference type="SAM" id="MobiDB-lite"/>
    </source>
</evidence>
<dbReference type="GO" id="GO:0005524">
    <property type="term" value="F:ATP binding"/>
    <property type="evidence" value="ECO:0007669"/>
    <property type="project" value="UniProtKB-KW"/>
</dbReference>
<feature type="transmembrane region" description="Helical" evidence="10">
    <location>
        <begin position="133"/>
        <end position="157"/>
    </location>
</feature>
<evidence type="ECO:0000256" key="4">
    <source>
        <dbReference type="ARBA" id="ARBA00022692"/>
    </source>
</evidence>
<evidence type="ECO:0000256" key="2">
    <source>
        <dbReference type="ARBA" id="ARBA00009726"/>
    </source>
</evidence>
<feature type="transmembrane region" description="Helical" evidence="10">
    <location>
        <begin position="1089"/>
        <end position="1117"/>
    </location>
</feature>
<dbReference type="OrthoDB" id="4865934at2759"/>
<dbReference type="PROSITE" id="PS50893">
    <property type="entry name" value="ABC_TRANSPORTER_2"/>
    <property type="match status" value="2"/>
</dbReference>
<feature type="transmembrane region" description="Helical" evidence="10">
    <location>
        <begin position="914"/>
        <end position="932"/>
    </location>
</feature>
<sequence length="1547" mass="174033">MGTTYETRDTVEMQVDSSVDSCRTGISQKGCKADKVPTYDDKGILNFLLLRWVVYWVNRLKSTYFELSMLPPLPKPDQISYWQPVFSKHISDGLLMLEEAKAQAVLPIGESKPKKEHHHILMRAILLTFWRRILFLSFLAVIDSVLNVGVAMLLKFLLDIMKRKDQLPFKVVGMLFLIILVEVVHSIVQQHRNFYNRRTEILMEAVMSITLFQHGLCHRKDYCVAAEKHGQLNGCKDAVHSCNTEYSSCSPNPLMCPARRHKNAELPPSMYTFLYFDTCHMASLTNGIATVIRFLCSLVFGMLIIRSQIGVDILYPGIAMLALTIIMVAIEFMSGYVLKHLLTFRDARLARIGEVIGSLDVIQTSGMEDIGYNIVNDSRKDEMCFLKLRVFLMLINRAIMNSVGVILKLIVLLEFISVVKRAADKRDFDLAAPVTLLFVVAKITTSLTKLPTTLKFLIEMLASYGRLSKFIVECSPNYYLDAKDTPAGTSTALQLMNKPTSLLSNKHLVVYKNASFAWFHTIEDSLEEVSIKVPILNDLNFELERGDVKIITGNQGCGKTSFIKAMLGEMSLVSGSMAVAPLSTGMPIFYTSQEVWLPSGSIRSIITFGYAFDEDIYRQVTCAVELESDFASWEDGDMRVISEKGYSLSGGQRVRLSLARALYAYLIFSKANERLVGDRCCFLVCLDEPFNGLDPAVAGTIFNNLFNKETGLLVRDDVAVVMAMSKIYMDLFSNLNMFDNVVHMERWDIDNGSMSPSTRCNEPSNVDVPSSQHKECFTTEGGLKRASTLTRMPRNIYQVCESGEFSTMSLGYMSCVKQNSITKAADEAREQNERCSTSSGYLRYLEAVGYKTSFFIIALIVVSIVLQKANAIYIARWSDTVRDLGGCDHDGNADVDVIFMAHEYESFLVKLFSFFYLYFLFVAFLLMVVGSLRCSSRLFSFALNSIIHKNSSVITLKRSIGGIITIFSSDFIHIDEKFCKQVSSTILGLIRIILQAITMCYTIPLASPVPCILVLCIYFYVIRRYFIPAKKLECLMLDATSNINELYASTISGSPLYRSYRKEGQCIEAITTQSEYFYRSKYLKLALNVWAAVAAKMMTCCGAGIMFFIPIICHYAFGIDLRIAQIGLGISLTLGFNDSLSLVIYNVAVVERQMCSLARYTRYFCQGKCTFRDMFESMRETVLCQYGGAGHTENDRMRLADLEKRRKTEYRRLMFRKYVSLWDRQLHKCTIELLDASQYLPSNHMTLELDNVMVPEPAQEFNASTNYILKGVTASTRAGDVVGIVGRTGAGKSTLLSVLQNIASKREGSVLLDGRELNSIPRKVLRHIIGVLPQMPFVFKGWTLRRFLDPRMLHSDEEILHALECCGLLDMVKSLPGTDPLDAVLAHEDIRVQRGYYVIIPLIRLKRRLTSTRSDDGEGGVSGERPDGNVACFSMSQLRSLSFARLVLYRMTYRILLIDEPPSDNCAGHEEADQAGGSPSGAEASSDASVPIYDLVRMFFSHCTTFIVAHDKNVLRSCTSVWLMQSGTLVERCSTQEFMARGLEQIT</sequence>
<proteinExistence type="inferred from homology"/>
<dbReference type="EMBL" id="LK391709">
    <property type="protein sequence ID" value="CDR96974.1"/>
    <property type="molecule type" value="Genomic_DNA"/>
</dbReference>
<dbReference type="STRING" id="5866.A0A061DCY4"/>
<dbReference type="PANTHER" id="PTHR24223:SF456">
    <property type="entry name" value="MULTIDRUG RESISTANCE-ASSOCIATED PROTEIN LETHAL(2)03659"/>
    <property type="match status" value="1"/>
</dbReference>
<accession>A0A061DCY4</accession>
<gene>
    <name evidence="13" type="ORF">BBBOND_0308770</name>
</gene>
<evidence type="ECO:0000256" key="5">
    <source>
        <dbReference type="ARBA" id="ARBA00022741"/>
    </source>
</evidence>
<dbReference type="InterPro" id="IPR003593">
    <property type="entry name" value="AAA+_ATPase"/>
</dbReference>
<dbReference type="VEuPathDB" id="PiroplasmaDB:BBBOND_0308770"/>
<dbReference type="InterPro" id="IPR027417">
    <property type="entry name" value="P-loop_NTPase"/>
</dbReference>
<dbReference type="InterPro" id="IPR017871">
    <property type="entry name" value="ABC_transporter-like_CS"/>
</dbReference>
<evidence type="ECO:0000313" key="13">
    <source>
        <dbReference type="EMBL" id="CDR96974.1"/>
    </source>
</evidence>
<keyword evidence="4 10" id="KW-0812">Transmembrane</keyword>
<keyword evidence="8 10" id="KW-0472">Membrane</keyword>
<feature type="transmembrane region" description="Helical" evidence="10">
    <location>
        <begin position="853"/>
        <end position="875"/>
    </location>
</feature>
<dbReference type="PANTHER" id="PTHR24223">
    <property type="entry name" value="ATP-BINDING CASSETTE SUB-FAMILY C"/>
    <property type="match status" value="1"/>
</dbReference>
<dbReference type="OMA" id="RIVEPSH"/>
<feature type="transmembrane region" description="Helical" evidence="10">
    <location>
        <begin position="291"/>
        <end position="309"/>
    </location>
</feature>
<feature type="domain" description="ABC transporter" evidence="11">
    <location>
        <begin position="509"/>
        <end position="771"/>
    </location>
</feature>
<dbReference type="GO" id="GO:0016887">
    <property type="term" value="F:ATP hydrolysis activity"/>
    <property type="evidence" value="ECO:0007669"/>
    <property type="project" value="InterPro"/>
</dbReference>
<dbReference type="GO" id="GO:0016020">
    <property type="term" value="C:membrane"/>
    <property type="evidence" value="ECO:0007669"/>
    <property type="project" value="UniProtKB-SubCell"/>
</dbReference>
<feature type="domain" description="ABC transporter" evidence="11">
    <location>
        <begin position="1247"/>
        <end position="1495"/>
    </location>
</feature>
<keyword evidence="14" id="KW-1185">Reference proteome</keyword>
<keyword evidence="5" id="KW-0547">Nucleotide-binding</keyword>